<accession>A7I6U7</accession>
<dbReference type="Gene3D" id="3.60.21.10">
    <property type="match status" value="1"/>
</dbReference>
<gene>
    <name evidence="5" type="ordered locus">Mboo_0940</name>
</gene>
<reference evidence="6" key="1">
    <citation type="journal article" date="2015" name="Microbiology">
        <title>Genome of Methanoregula boonei 6A8 reveals adaptations to oligotrophic peatland environments.</title>
        <authorList>
            <person name="Braeuer S."/>
            <person name="Cadillo-Quiroz H."/>
            <person name="Kyrpides N."/>
            <person name="Woyke T."/>
            <person name="Goodwin L."/>
            <person name="Detter C."/>
            <person name="Podell S."/>
            <person name="Yavitt J.B."/>
            <person name="Zinder S.H."/>
        </authorList>
    </citation>
    <scope>NUCLEOTIDE SEQUENCE [LARGE SCALE GENOMIC DNA]</scope>
    <source>
        <strain evidence="6">DSM 21154 / JCM 14090 / 6A8</strain>
    </source>
</reference>
<keyword evidence="2" id="KW-0378">Hydrolase</keyword>
<dbReference type="OrthoDB" id="11638at2157"/>
<dbReference type="InterPro" id="IPR050535">
    <property type="entry name" value="DNA_Repair-Maintenance_Comp"/>
</dbReference>
<dbReference type="STRING" id="456442.Mboo_0940"/>
<dbReference type="EMBL" id="CP000780">
    <property type="protein sequence ID" value="ABS55458.1"/>
    <property type="molecule type" value="Genomic_DNA"/>
</dbReference>
<evidence type="ECO:0000313" key="6">
    <source>
        <dbReference type="Proteomes" id="UP000002408"/>
    </source>
</evidence>
<dbReference type="RefSeq" id="WP_012106483.1">
    <property type="nucleotide sequence ID" value="NC_009712.1"/>
</dbReference>
<dbReference type="eggNOG" id="arCOG00397">
    <property type="taxonomic scope" value="Archaea"/>
</dbReference>
<organism evidence="5 6">
    <name type="scientific">Methanoregula boonei (strain DSM 21154 / JCM 14090 / 6A8)</name>
    <dbReference type="NCBI Taxonomy" id="456442"/>
    <lineage>
        <taxon>Archaea</taxon>
        <taxon>Methanobacteriati</taxon>
        <taxon>Methanobacteriota</taxon>
        <taxon>Stenosarchaea group</taxon>
        <taxon>Methanomicrobia</taxon>
        <taxon>Methanomicrobiales</taxon>
        <taxon>Methanoregulaceae</taxon>
        <taxon>Methanoregula</taxon>
    </lineage>
</organism>
<keyword evidence="3" id="KW-0269">Exonuclease</keyword>
<keyword evidence="1" id="KW-0540">Nuclease</keyword>
<dbReference type="AlphaFoldDB" id="A7I6U7"/>
<dbReference type="PANTHER" id="PTHR30337:SF0">
    <property type="entry name" value="NUCLEASE SBCCD SUBUNIT D"/>
    <property type="match status" value="1"/>
</dbReference>
<dbReference type="GO" id="GO:0004527">
    <property type="term" value="F:exonuclease activity"/>
    <property type="evidence" value="ECO:0007669"/>
    <property type="project" value="UniProtKB-KW"/>
</dbReference>
<evidence type="ECO:0000313" key="5">
    <source>
        <dbReference type="EMBL" id="ABS55458.1"/>
    </source>
</evidence>
<feature type="domain" description="Calcineurin-like phosphoesterase" evidence="4">
    <location>
        <begin position="1"/>
        <end position="202"/>
    </location>
</feature>
<dbReference type="InterPro" id="IPR041796">
    <property type="entry name" value="Mre11_N"/>
</dbReference>
<dbReference type="SUPFAM" id="SSF56300">
    <property type="entry name" value="Metallo-dependent phosphatases"/>
    <property type="match status" value="1"/>
</dbReference>
<keyword evidence="6" id="KW-1185">Reference proteome</keyword>
<evidence type="ECO:0000256" key="2">
    <source>
        <dbReference type="ARBA" id="ARBA00022801"/>
    </source>
</evidence>
<dbReference type="PANTHER" id="PTHR30337">
    <property type="entry name" value="COMPONENT OF ATP-DEPENDENT DSDNA EXONUCLEASE"/>
    <property type="match status" value="1"/>
</dbReference>
<evidence type="ECO:0000259" key="4">
    <source>
        <dbReference type="Pfam" id="PF00149"/>
    </source>
</evidence>
<dbReference type="HOGENOM" id="CLU_026621_5_2_2"/>
<evidence type="ECO:0000256" key="3">
    <source>
        <dbReference type="ARBA" id="ARBA00022839"/>
    </source>
</evidence>
<dbReference type="KEGG" id="mbn:Mboo_0940"/>
<sequence length="380" mass="42545">MKLVHIADTHLGLAAFSRLDPDSGMNLREKQIYDNFLAAIDEIICQKPDVLVHAGDLFDTVKPKTRAYTTVLEALERLHAAGIPLVIIAGNHSMTKTRYTTSPFEVISYHPSQITAAYKFRYEKVELGDTVFHLIPNMLRPEDYRTAFEQVVLSRDHTNVLVTHGLATAIKDKRLATVAEHELDSTILSADFDYIALGHYHNQAQITDNAWYSGSTEYLTYGEIRDKKGGLLVDPGRHEVVPLQLPKTPMADCGTIACHGVHPGDITEEIIARVTKKNLPQFAMAQVTLDGMSREHGKGIDTKDLAGIRENLLDLKIRVKSEAEDTPVPLQQDIRMIDYLQEFEGFVTKQQLSARQKEYALSRGKEVLASVMDEHRGTAE</sequence>
<dbReference type="InterPro" id="IPR029052">
    <property type="entry name" value="Metallo-depent_PP-like"/>
</dbReference>
<dbReference type="Proteomes" id="UP000002408">
    <property type="component" value="Chromosome"/>
</dbReference>
<evidence type="ECO:0000256" key="1">
    <source>
        <dbReference type="ARBA" id="ARBA00022722"/>
    </source>
</evidence>
<protein>
    <submittedName>
        <fullName evidence="5">Metallophosphoesterase</fullName>
    </submittedName>
</protein>
<dbReference type="InterPro" id="IPR004843">
    <property type="entry name" value="Calcineurin-like_PHP"/>
</dbReference>
<proteinExistence type="predicted"/>
<dbReference type="CDD" id="cd00840">
    <property type="entry name" value="MPP_Mre11_N"/>
    <property type="match status" value="1"/>
</dbReference>
<name>A7I6U7_METB6</name>
<dbReference type="GeneID" id="5410057"/>
<dbReference type="Pfam" id="PF00149">
    <property type="entry name" value="Metallophos"/>
    <property type="match status" value="1"/>
</dbReference>